<dbReference type="EMBL" id="CAEZXP010000002">
    <property type="protein sequence ID" value="CAB4696791.1"/>
    <property type="molecule type" value="Genomic_DNA"/>
</dbReference>
<gene>
    <name evidence="1" type="ORF">UFOPK2399_01081</name>
</gene>
<dbReference type="AlphaFoldDB" id="A0A6J6PBA5"/>
<organism evidence="1">
    <name type="scientific">freshwater metagenome</name>
    <dbReference type="NCBI Taxonomy" id="449393"/>
    <lineage>
        <taxon>unclassified sequences</taxon>
        <taxon>metagenomes</taxon>
        <taxon>ecological metagenomes</taxon>
    </lineage>
</organism>
<protein>
    <submittedName>
        <fullName evidence="1">Unannotated protein</fullName>
    </submittedName>
</protein>
<evidence type="ECO:0000313" key="1">
    <source>
        <dbReference type="EMBL" id="CAB4696791.1"/>
    </source>
</evidence>
<sequence>MNAPPDIAVPPLVAEALRAIVDDARRAVSSGSTLDVDALRGRVHAAAGDDPAAQAAAQRTLAQLDRVAAVHRARATVAKPLTPPERPIDPAPAGAAVGRLGGLPRPGALRTRPTITANMDVKREGTATSAALTWTSLPGVANWEIRLSARPDPRGDYEVFESRTAEPSTTRLELTLSDRPLRVNLLGHRRDGKLLQRALISGLTAENWSDRWEKRASAS</sequence>
<name>A0A6J6PBA5_9ZZZZ</name>
<reference evidence="1" key="1">
    <citation type="submission" date="2020-05" db="EMBL/GenBank/DDBJ databases">
        <authorList>
            <person name="Chiriac C."/>
            <person name="Salcher M."/>
            <person name="Ghai R."/>
            <person name="Kavagutti S V."/>
        </authorList>
    </citation>
    <scope>NUCLEOTIDE SEQUENCE</scope>
</reference>
<accession>A0A6J6PBA5</accession>
<proteinExistence type="predicted"/>